<evidence type="ECO:0000313" key="2">
    <source>
        <dbReference type="EMBL" id="VEU42703.1"/>
    </source>
</evidence>
<keyword evidence="3" id="KW-1185">Reference proteome</keyword>
<dbReference type="AlphaFoldDB" id="A0A448ZL02"/>
<feature type="region of interest" description="Disordered" evidence="1">
    <location>
        <begin position="28"/>
        <end position="69"/>
    </location>
</feature>
<protein>
    <submittedName>
        <fullName evidence="2">Uncharacterized protein</fullName>
    </submittedName>
</protein>
<accession>A0A448ZL02</accession>
<evidence type="ECO:0000256" key="1">
    <source>
        <dbReference type="SAM" id="MobiDB-lite"/>
    </source>
</evidence>
<organism evidence="2 3">
    <name type="scientific">Pseudo-nitzschia multistriata</name>
    <dbReference type="NCBI Taxonomy" id="183589"/>
    <lineage>
        <taxon>Eukaryota</taxon>
        <taxon>Sar</taxon>
        <taxon>Stramenopiles</taxon>
        <taxon>Ochrophyta</taxon>
        <taxon>Bacillariophyta</taxon>
        <taxon>Bacillariophyceae</taxon>
        <taxon>Bacillariophycidae</taxon>
        <taxon>Bacillariales</taxon>
        <taxon>Bacillariaceae</taxon>
        <taxon>Pseudo-nitzschia</taxon>
    </lineage>
</organism>
<dbReference type="EMBL" id="CAACVS010000470">
    <property type="protein sequence ID" value="VEU42703.1"/>
    <property type="molecule type" value="Genomic_DNA"/>
</dbReference>
<evidence type="ECO:0000313" key="3">
    <source>
        <dbReference type="Proteomes" id="UP000291116"/>
    </source>
</evidence>
<reference evidence="2 3" key="1">
    <citation type="submission" date="2019-01" db="EMBL/GenBank/DDBJ databases">
        <authorList>
            <person name="Ferrante I. M."/>
        </authorList>
    </citation>
    <scope>NUCLEOTIDE SEQUENCE [LARGE SCALE GENOMIC DNA]</scope>
    <source>
        <strain evidence="2 3">B856</strain>
    </source>
</reference>
<dbReference type="Proteomes" id="UP000291116">
    <property type="component" value="Unassembled WGS sequence"/>
</dbReference>
<sequence>MNTTEATPLSRTKKRVRFLEDVEVIEIGGASQNKDKENDSEAHLEGNNRTALEEQRDRISTDNSQPVSNMSRAQRGHFLVFPSCPITTFPLQGQNEVLLTSLAPTSARLFDRWACGASHQQLDPRSFSVLPPTLPVRRVDDTKAQCTRDIIQSALDCVTADCPVLLVTD</sequence>
<feature type="compositionally biased region" description="Basic and acidic residues" evidence="1">
    <location>
        <begin position="33"/>
        <end position="60"/>
    </location>
</feature>
<proteinExistence type="predicted"/>
<gene>
    <name evidence="2" type="ORF">PSNMU_V1.4_AUG-EV-PASAV3_0096890</name>
</gene>
<name>A0A448ZL02_9STRA</name>